<dbReference type="RefSeq" id="WP_091620737.1">
    <property type="nucleotide sequence ID" value="NZ_FNZN01000002.1"/>
</dbReference>
<proteinExistence type="inferred from homology"/>
<dbReference type="CDD" id="cd06821">
    <property type="entry name" value="PLPDE_III_D-TA"/>
    <property type="match status" value="1"/>
</dbReference>
<evidence type="ECO:0000256" key="2">
    <source>
        <dbReference type="ARBA" id="ARBA00023239"/>
    </source>
</evidence>
<organism evidence="4 5">
    <name type="scientific">Maribacter orientalis</name>
    <dbReference type="NCBI Taxonomy" id="228957"/>
    <lineage>
        <taxon>Bacteria</taxon>
        <taxon>Pseudomonadati</taxon>
        <taxon>Bacteroidota</taxon>
        <taxon>Flavobacteriia</taxon>
        <taxon>Flavobacteriales</taxon>
        <taxon>Flavobacteriaceae</taxon>
        <taxon>Maribacter</taxon>
    </lineage>
</organism>
<reference evidence="5" key="1">
    <citation type="submission" date="2016-10" db="EMBL/GenBank/DDBJ databases">
        <authorList>
            <person name="Varghese N."/>
            <person name="Submissions S."/>
        </authorList>
    </citation>
    <scope>NUCLEOTIDE SEQUENCE [LARGE SCALE GENOMIC DNA]</scope>
    <source>
        <strain evidence="5">DSM 16471</strain>
    </source>
</reference>
<dbReference type="SMART" id="SM01119">
    <property type="entry name" value="D-ser_dehydrat"/>
    <property type="match status" value="1"/>
</dbReference>
<keyword evidence="2" id="KW-0456">Lyase</keyword>
<dbReference type="InterPro" id="IPR051466">
    <property type="entry name" value="D-amino_acid_metab_enzyme"/>
</dbReference>
<dbReference type="InterPro" id="IPR029066">
    <property type="entry name" value="PLP-binding_barrel"/>
</dbReference>
<dbReference type="Pfam" id="PF01168">
    <property type="entry name" value="Ala_racemase_N"/>
    <property type="match status" value="1"/>
</dbReference>
<name>A0A1H7KA23_9FLAO</name>
<evidence type="ECO:0000259" key="3">
    <source>
        <dbReference type="SMART" id="SM01119"/>
    </source>
</evidence>
<dbReference type="PANTHER" id="PTHR28004">
    <property type="entry name" value="ZGC:162816-RELATED"/>
    <property type="match status" value="1"/>
</dbReference>
<evidence type="ECO:0000256" key="1">
    <source>
        <dbReference type="ARBA" id="ARBA00005323"/>
    </source>
</evidence>
<keyword evidence="5" id="KW-1185">Reference proteome</keyword>
<accession>A0A1H7KA23</accession>
<dbReference type="GO" id="GO:0036088">
    <property type="term" value="P:D-serine catabolic process"/>
    <property type="evidence" value="ECO:0007669"/>
    <property type="project" value="TreeGrafter"/>
</dbReference>
<evidence type="ECO:0000313" key="4">
    <source>
        <dbReference type="EMBL" id="SEK83713.1"/>
    </source>
</evidence>
<dbReference type="SUPFAM" id="SSF51419">
    <property type="entry name" value="PLP-binding barrel"/>
    <property type="match status" value="1"/>
</dbReference>
<dbReference type="Gene3D" id="2.40.37.20">
    <property type="entry name" value="D-serine dehydratase-like domain"/>
    <property type="match status" value="1"/>
</dbReference>
<dbReference type="EMBL" id="FNZN01000002">
    <property type="protein sequence ID" value="SEK83713.1"/>
    <property type="molecule type" value="Genomic_DNA"/>
</dbReference>
<dbReference type="Pfam" id="PF14031">
    <property type="entry name" value="D-ser_dehydrat"/>
    <property type="match status" value="1"/>
</dbReference>
<feature type="domain" description="D-serine dehydratase-like" evidence="3">
    <location>
        <begin position="262"/>
        <end position="351"/>
    </location>
</feature>
<gene>
    <name evidence="4" type="ORF">SAMN04488008_102268</name>
</gene>
<dbReference type="InterPro" id="IPR026956">
    <property type="entry name" value="D-ser_dehydrat-like_dom"/>
</dbReference>
<dbReference type="Gene3D" id="3.20.20.10">
    <property type="entry name" value="Alanine racemase"/>
    <property type="match status" value="1"/>
</dbReference>
<sequence length="370" mass="41676">MQKKNWYSLKNTQEVISPSLLVYPDRIQHNIELMISMIGDVNRLRPHVKTYKNANIINMQMARGIKKFKCATIAEAELLGNCNAPDILLAMQPIGPNAQRYIELTKQYPNSKFSTIVDNETMVSILGNLAEANNVKIHLWVDINNGMNRTGIAPDKKALELFTQLNNHPNLIAEGLHVYDGHLRNTDPKIREAECNTAFEEVELLKKSIEDQDIPSPKIIAGGSPTFPFHCKRKNVESSPGTTLLWDIGYGAQFPEMNFLPAAVLLTRILSKPTTGILCFDLGHKSIAPEMPFPRIEFLDLEHSNQISQSEEHLVVEYDDLTIPEVGDVHYAIPKHICPTVAKYDTLTVVKDGIIIDYWKVTARTHKSTI</sequence>
<dbReference type="STRING" id="228957.SAMN04488008_102268"/>
<dbReference type="Proteomes" id="UP000198990">
    <property type="component" value="Unassembled WGS sequence"/>
</dbReference>
<protein>
    <submittedName>
        <fullName evidence="4">D-serine deaminase, pyridoxal phosphate-dependent</fullName>
    </submittedName>
</protein>
<dbReference type="InterPro" id="IPR001608">
    <property type="entry name" value="Ala_racemase_N"/>
</dbReference>
<evidence type="ECO:0000313" key="5">
    <source>
        <dbReference type="Proteomes" id="UP000198990"/>
    </source>
</evidence>
<dbReference type="PANTHER" id="PTHR28004:SF2">
    <property type="entry name" value="D-SERINE DEHYDRATASE"/>
    <property type="match status" value="1"/>
</dbReference>
<dbReference type="InterPro" id="IPR042208">
    <property type="entry name" value="D-ser_dehydrat-like_sf"/>
</dbReference>
<dbReference type="GO" id="GO:0008721">
    <property type="term" value="F:D-serine ammonia-lyase activity"/>
    <property type="evidence" value="ECO:0007669"/>
    <property type="project" value="TreeGrafter"/>
</dbReference>
<dbReference type="AlphaFoldDB" id="A0A1H7KA23"/>
<comment type="similarity">
    <text evidence="1">Belongs to the DSD1 family.</text>
</comment>
<dbReference type="OrthoDB" id="9788869at2"/>